<dbReference type="EMBL" id="BGPR01006014">
    <property type="protein sequence ID" value="GBN15359.1"/>
    <property type="molecule type" value="Genomic_DNA"/>
</dbReference>
<accession>A0A4Y2LLP6</accession>
<evidence type="ECO:0000313" key="1">
    <source>
        <dbReference type="EMBL" id="GBN15359.1"/>
    </source>
</evidence>
<reference evidence="1 2" key="1">
    <citation type="journal article" date="2019" name="Sci. Rep.">
        <title>Orb-weaving spider Araneus ventricosus genome elucidates the spidroin gene catalogue.</title>
        <authorList>
            <person name="Kono N."/>
            <person name="Nakamura H."/>
            <person name="Ohtoshi R."/>
            <person name="Moran D.A.P."/>
            <person name="Shinohara A."/>
            <person name="Yoshida Y."/>
            <person name="Fujiwara M."/>
            <person name="Mori M."/>
            <person name="Tomita M."/>
            <person name="Arakawa K."/>
        </authorList>
    </citation>
    <scope>NUCLEOTIDE SEQUENCE [LARGE SCALE GENOMIC DNA]</scope>
</reference>
<dbReference type="AlphaFoldDB" id="A0A4Y2LLP6"/>
<proteinExistence type="predicted"/>
<gene>
    <name evidence="1" type="ORF">AVEN_34526_1</name>
</gene>
<comment type="caution">
    <text evidence="1">The sequence shown here is derived from an EMBL/GenBank/DDBJ whole genome shotgun (WGS) entry which is preliminary data.</text>
</comment>
<evidence type="ECO:0000313" key="2">
    <source>
        <dbReference type="Proteomes" id="UP000499080"/>
    </source>
</evidence>
<keyword evidence="2" id="KW-1185">Reference proteome</keyword>
<organism evidence="1 2">
    <name type="scientific">Araneus ventricosus</name>
    <name type="common">Orbweaver spider</name>
    <name type="synonym">Epeira ventricosa</name>
    <dbReference type="NCBI Taxonomy" id="182803"/>
    <lineage>
        <taxon>Eukaryota</taxon>
        <taxon>Metazoa</taxon>
        <taxon>Ecdysozoa</taxon>
        <taxon>Arthropoda</taxon>
        <taxon>Chelicerata</taxon>
        <taxon>Arachnida</taxon>
        <taxon>Araneae</taxon>
        <taxon>Araneomorphae</taxon>
        <taxon>Entelegynae</taxon>
        <taxon>Araneoidea</taxon>
        <taxon>Araneidae</taxon>
        <taxon>Araneus</taxon>
    </lineage>
</organism>
<name>A0A4Y2LLP6_ARAVE</name>
<feature type="non-terminal residue" evidence="1">
    <location>
        <position position="30"/>
    </location>
</feature>
<sequence>MTTSATSLEKGVCHKFAVTNSATSFALQAC</sequence>
<dbReference type="Proteomes" id="UP000499080">
    <property type="component" value="Unassembled WGS sequence"/>
</dbReference>
<protein>
    <submittedName>
        <fullName evidence="1">Uncharacterized protein</fullName>
    </submittedName>
</protein>